<evidence type="ECO:0000313" key="2">
    <source>
        <dbReference type="Proteomes" id="UP000240325"/>
    </source>
</evidence>
<protein>
    <submittedName>
        <fullName evidence="1">Glycosyltransferase family A domain-containing protein</fullName>
    </submittedName>
</protein>
<dbReference type="SUPFAM" id="SSF53448">
    <property type="entry name" value="Nucleotide-diphospho-sugar transferases"/>
    <property type="match status" value="1"/>
</dbReference>
<reference evidence="1" key="1">
    <citation type="journal article" date="2017" name="Elife">
        <title>The kinetoplastid-infecting Bodo saltans virus (BsV), a window into the most abundant giant viruses in the sea.</title>
        <authorList>
            <person name="Deeg C.M."/>
            <person name="Chow C.-E.T."/>
            <person name="Suttle C.A."/>
        </authorList>
    </citation>
    <scope>NUCLEOTIDE SEQUENCE</scope>
    <source>
        <strain evidence="1">NG1</strain>
    </source>
</reference>
<dbReference type="EMBL" id="MF782455">
    <property type="protein sequence ID" value="ATZ80199.1"/>
    <property type="molecule type" value="Genomic_DNA"/>
</dbReference>
<organism evidence="1">
    <name type="scientific">Bodo saltans virus</name>
    <dbReference type="NCBI Taxonomy" id="2024608"/>
    <lineage>
        <taxon>Viruses</taxon>
        <taxon>Varidnaviria</taxon>
        <taxon>Bamfordvirae</taxon>
        <taxon>Nucleocytoviricota</taxon>
        <taxon>Megaviricetes</taxon>
        <taxon>Imitervirales</taxon>
        <taxon>Mimiviridae</taxon>
        <taxon>Klosneuvirinae</taxon>
        <taxon>Theiavirus</taxon>
        <taxon>Theiavirus salishense</taxon>
    </lineage>
</organism>
<dbReference type="InterPro" id="IPR029044">
    <property type="entry name" value="Nucleotide-diphossugar_trans"/>
</dbReference>
<gene>
    <name evidence="1" type="ORF">BMW23_0140</name>
</gene>
<dbReference type="Gene3D" id="3.90.550.10">
    <property type="entry name" value="Spore Coat Polysaccharide Biosynthesis Protein SpsA, Chain A"/>
    <property type="match status" value="1"/>
</dbReference>
<proteinExistence type="predicted"/>
<name>A0A2H4UTM2_9VIRU</name>
<evidence type="ECO:0000313" key="1">
    <source>
        <dbReference type="EMBL" id="ATZ80199.1"/>
    </source>
</evidence>
<keyword evidence="2" id="KW-1185">Reference proteome</keyword>
<accession>A0A2H4UTM2</accession>
<dbReference type="Proteomes" id="UP000240325">
    <property type="component" value="Segment"/>
</dbReference>
<sequence>MKKIAYIIGFRYSNDDDRRMDNLILTLKWLIEIKKCIVKHIDLQIIVIEQDSKKKFNIAENIQNELEYLFIYNDGYYNRGWAFNVGYKSFSADYYFFADGDIIMKNIDMIYVFTSCFKYEAVNPYEHIYDSTKEYVTDPNFDPLIWKEPKNLSERTYTCFSGGIMGIEKNAMQIIAGWDERFRGRGWEDYAFTAKIKLFLYSIHTYSFNALHLWHPWEINTTREINEKLNAEYERYHFDNYVDVIEMACEFGSPIKYASLHTIIKNHKYVMSESRYKYGYEQYKNAKKHHFHTKKIFLYLCEQLYQLQKNNSNSIKESGT</sequence>